<accession>G7THN3</accession>
<dbReference type="KEGG" id="xor:XOC_3929"/>
<gene>
    <name evidence="1" type="ORF">XOC_3929</name>
</gene>
<sequence length="44" mass="4668">MAELLPQLIGDVVAGAVQSAITGNDVQLRPLDGLEARIERLVEP</sequence>
<organism evidence="1 2">
    <name type="scientific">Xanthomonas oryzae pv. oryzicola (strain BLS256)</name>
    <dbReference type="NCBI Taxonomy" id="383407"/>
    <lineage>
        <taxon>Bacteria</taxon>
        <taxon>Pseudomonadati</taxon>
        <taxon>Pseudomonadota</taxon>
        <taxon>Gammaproteobacteria</taxon>
        <taxon>Lysobacterales</taxon>
        <taxon>Lysobacteraceae</taxon>
        <taxon>Xanthomonas</taxon>
    </lineage>
</organism>
<protein>
    <submittedName>
        <fullName evidence="1">Uncharacterized protein</fullName>
    </submittedName>
</protein>
<dbReference type="Proteomes" id="UP000008851">
    <property type="component" value="Chromosome"/>
</dbReference>
<dbReference type="HOGENOM" id="CLU_3223916_0_0_6"/>
<dbReference type="EMBL" id="CP003057">
    <property type="protein sequence ID" value="AEQ98018.1"/>
    <property type="molecule type" value="Genomic_DNA"/>
</dbReference>
<proteinExistence type="predicted"/>
<evidence type="ECO:0000313" key="2">
    <source>
        <dbReference type="Proteomes" id="UP000008851"/>
    </source>
</evidence>
<dbReference type="AlphaFoldDB" id="G7THN3"/>
<evidence type="ECO:0000313" key="1">
    <source>
        <dbReference type="EMBL" id="AEQ98018.1"/>
    </source>
</evidence>
<name>G7THN3_XANOB</name>
<reference evidence="1 2" key="1">
    <citation type="journal article" date="2011" name="J. Bacteriol.">
        <title>Two new complete genome sequences offer insight into host and tissue specificity of plant pathogenic Xanthomonas spp.</title>
        <authorList>
            <person name="Bogdanove A.J."/>
            <person name="Koebnik R."/>
            <person name="Lu H."/>
            <person name="Furutani A."/>
            <person name="Angiuoli S.V."/>
            <person name="Patil P.B."/>
            <person name="Van Sluys M.A."/>
            <person name="Ryan R.P."/>
            <person name="Meyer D.F."/>
            <person name="Han S.W."/>
            <person name="Aparna G."/>
            <person name="Rajaram M."/>
            <person name="Delcher A.L."/>
            <person name="Phillippy A.M."/>
            <person name="Puiu D."/>
            <person name="Schatz M.C."/>
            <person name="Shumway M."/>
            <person name="Sommer D.D."/>
            <person name="Trapnell C."/>
            <person name="Benahmed F."/>
            <person name="Dimitrov G."/>
            <person name="Madupu R."/>
            <person name="Radune D."/>
            <person name="Sullivan S."/>
            <person name="Jha G."/>
            <person name="Ishihara H."/>
            <person name="Lee S.W."/>
            <person name="Pandey A."/>
            <person name="Sharma V."/>
            <person name="Sriariyanun M."/>
            <person name="Szurek B."/>
            <person name="Vera-Cruz C.M."/>
            <person name="Dorman K.S."/>
            <person name="Ronald P.C."/>
            <person name="Verdier V."/>
            <person name="Dow J.M."/>
            <person name="Sonti R.V."/>
            <person name="Tsuge S."/>
            <person name="Brendel V.P."/>
            <person name="Rabinowicz P.D."/>
            <person name="Leach J.E."/>
            <person name="White F.F."/>
            <person name="Salzberg S.L."/>
        </authorList>
    </citation>
    <scope>NUCLEOTIDE SEQUENCE [LARGE SCALE GENOMIC DNA]</scope>
    <source>
        <strain evidence="1 2">BLS256</strain>
    </source>
</reference>